<reference evidence="5 6" key="1">
    <citation type="submission" date="2022-01" db="EMBL/GenBank/DDBJ databases">
        <title>A high-quality chromosome-level genome assembly of rohu carp, Labeo rohita.</title>
        <authorList>
            <person name="Arick M.A. II"/>
            <person name="Hsu C.-Y."/>
            <person name="Magbanua Z."/>
            <person name="Pechanova O."/>
            <person name="Grover C."/>
            <person name="Miller E."/>
            <person name="Thrash A."/>
            <person name="Ezzel L."/>
            <person name="Alam S."/>
            <person name="Benzie J."/>
            <person name="Hamilton M."/>
            <person name="Karsi A."/>
            <person name="Lawrence M.L."/>
            <person name="Peterson D.G."/>
        </authorList>
    </citation>
    <scope>NUCLEOTIDE SEQUENCE [LARGE SCALE GENOMIC DNA]</scope>
    <source>
        <strain evidence="6">BAU-BD-2019</strain>
        <tissue evidence="5">Blood</tissue>
    </source>
</reference>
<comment type="caution">
    <text evidence="5">The sequence shown here is derived from an EMBL/GenBank/DDBJ whole genome shotgun (WGS) entry which is preliminary data.</text>
</comment>
<protein>
    <recommendedName>
        <fullName evidence="2">Metalloendopeptidase</fullName>
        <ecNumber evidence="2">3.4.24.-</ecNumber>
    </recommendedName>
</protein>
<comment type="cofactor">
    <cofactor evidence="1 2">
        <name>Zn(2+)</name>
        <dbReference type="ChEBI" id="CHEBI:29105"/>
    </cofactor>
    <text evidence="1 2">Binds 1 zinc ion per subunit.</text>
</comment>
<keyword evidence="2" id="KW-0732">Signal</keyword>
<feature type="binding site" evidence="1">
    <location>
        <position position="190"/>
    </location>
    <ligand>
        <name>Zn(2+)</name>
        <dbReference type="ChEBI" id="CHEBI:29105"/>
        <note>catalytic</note>
    </ligand>
</feature>
<feature type="domain" description="Peptidase M12A" evidence="4">
    <location>
        <begin position="379"/>
        <end position="592"/>
    </location>
</feature>
<gene>
    <name evidence="5" type="ORF">H4Q32_008107</name>
</gene>
<evidence type="ECO:0000259" key="4">
    <source>
        <dbReference type="PROSITE" id="PS51864"/>
    </source>
</evidence>
<keyword evidence="1 2" id="KW-0378">Hydrolase</keyword>
<keyword evidence="1 2" id="KW-0862">Zinc</keyword>
<organism evidence="5 6">
    <name type="scientific">Labeo rohita</name>
    <name type="common">Indian major carp</name>
    <name type="synonym">Cyprinus rohita</name>
    <dbReference type="NCBI Taxonomy" id="84645"/>
    <lineage>
        <taxon>Eukaryota</taxon>
        <taxon>Metazoa</taxon>
        <taxon>Chordata</taxon>
        <taxon>Craniata</taxon>
        <taxon>Vertebrata</taxon>
        <taxon>Euteleostomi</taxon>
        <taxon>Actinopterygii</taxon>
        <taxon>Neopterygii</taxon>
        <taxon>Teleostei</taxon>
        <taxon>Ostariophysi</taxon>
        <taxon>Cypriniformes</taxon>
        <taxon>Cyprinidae</taxon>
        <taxon>Labeoninae</taxon>
        <taxon>Labeonini</taxon>
        <taxon>Labeo</taxon>
    </lineage>
</organism>
<evidence type="ECO:0000256" key="1">
    <source>
        <dbReference type="PROSITE-ProRule" id="PRU01211"/>
    </source>
</evidence>
<feature type="domain" description="Peptidase M12A" evidence="4">
    <location>
        <begin position="81"/>
        <end position="281"/>
    </location>
</feature>
<dbReference type="PANTHER" id="PTHR10127">
    <property type="entry name" value="DISCOIDIN, CUB, EGF, LAMININ , AND ZINC METALLOPROTEASE DOMAIN CONTAINING"/>
    <property type="match status" value="1"/>
</dbReference>
<keyword evidence="1 2" id="KW-0645">Protease</keyword>
<comment type="caution">
    <text evidence="1">Lacks conserved residue(s) required for the propagation of feature annotation.</text>
</comment>
<dbReference type="Proteomes" id="UP000830375">
    <property type="component" value="Unassembled WGS sequence"/>
</dbReference>
<keyword evidence="1 2" id="KW-0479">Metal-binding</keyword>
<dbReference type="InterPro" id="IPR001506">
    <property type="entry name" value="Peptidase_M12A"/>
</dbReference>
<feature type="chain" id="PRO_5044953816" description="Metalloendopeptidase" evidence="2">
    <location>
        <begin position="20"/>
        <end position="592"/>
    </location>
</feature>
<dbReference type="Gene3D" id="3.40.390.10">
    <property type="entry name" value="Collagenase (Catalytic Domain)"/>
    <property type="match status" value="2"/>
</dbReference>
<feature type="transmembrane region" description="Helical" evidence="3">
    <location>
        <begin position="566"/>
        <end position="583"/>
    </location>
</feature>
<dbReference type="SUPFAM" id="SSF55486">
    <property type="entry name" value="Metalloproteases ('zincins'), catalytic domain"/>
    <property type="match status" value="2"/>
</dbReference>
<feature type="active site" evidence="1">
    <location>
        <position position="181"/>
    </location>
</feature>
<dbReference type="EC" id="3.4.24.-" evidence="2"/>
<evidence type="ECO:0000313" key="5">
    <source>
        <dbReference type="EMBL" id="KAI2660520.1"/>
    </source>
</evidence>
<dbReference type="SMART" id="SM00235">
    <property type="entry name" value="ZnMc"/>
    <property type="match status" value="2"/>
</dbReference>
<dbReference type="PANTHER" id="PTHR10127:SF791">
    <property type="entry name" value="METALLOENDOPEPTIDASE"/>
    <property type="match status" value="1"/>
</dbReference>
<keyword evidence="1 2" id="KW-0482">Metalloprotease</keyword>
<feature type="signal peptide" evidence="2">
    <location>
        <begin position="1"/>
        <end position="19"/>
    </location>
</feature>
<feature type="binding site" evidence="1">
    <location>
        <position position="184"/>
    </location>
    <ligand>
        <name>Zn(2+)</name>
        <dbReference type="ChEBI" id="CHEBI:29105"/>
        <note>catalytic</note>
    </ligand>
</feature>
<sequence>MEYTLAIILLFFLAGPCLSLHGQISSHSNVGAGKQRRSYSDGIEENTPIAMDRIIDVNDYQGVISVDGTNLREGDIAVSGRSQKNCFARSCLWTKSVDGKVYIAYSLSHAYSEEDVKSIKKGMKLIEQDTCVRFVPRTHQRDYLDIQPKTGCWSYLGARGGRQTISLQTPDCTGSGVTVHELMHALGFVHEQSRADRDKYVTIMWSNIWKDRLRNFEKFKTNNLDTPYDYGSIMHFGKYAFSEDGEPTIVPKRNWNVKIGQRFGPSDLDIMKINRISKGPNFSLHAIPDSIQNTGTHTYVTAKMLYMGIFVGLVLESWSLPVQNSSLVHQTKLRSKRDYSEQYVKPEDMNAMDRILRVNQLSRGFPLREGDILSSGSRSAIACLGDSCRWPRSVDGFVYVPYIISPLYDDMDRIAIETGMLDISSGTCVKFVPRTHEANFLNIQSRTGCWSYLGMIGGSQIVSLQSPGCMWSGVAAHELMHALGFVHEQSRSDRDHHVSILWENIIDSQRHNFKKYETNNLNTGYDYSSVMHYGRYAFSEDGGPTIIPKPDPYIPIDRLDLPLRRLFLRILAVTFCFSLSRVIKLRRKLKET</sequence>
<evidence type="ECO:0000313" key="6">
    <source>
        <dbReference type="Proteomes" id="UP000830375"/>
    </source>
</evidence>
<dbReference type="PROSITE" id="PS51864">
    <property type="entry name" value="ASTACIN"/>
    <property type="match status" value="2"/>
</dbReference>
<dbReference type="PRINTS" id="PR00480">
    <property type="entry name" value="ASTACIN"/>
</dbReference>
<dbReference type="InterPro" id="IPR024079">
    <property type="entry name" value="MetalloPept_cat_dom_sf"/>
</dbReference>
<dbReference type="EMBL" id="JACTAM010000009">
    <property type="protein sequence ID" value="KAI2660520.1"/>
    <property type="molecule type" value="Genomic_DNA"/>
</dbReference>
<feature type="binding site" evidence="1">
    <location>
        <position position="481"/>
    </location>
    <ligand>
        <name>Zn(2+)</name>
        <dbReference type="ChEBI" id="CHEBI:29105"/>
        <note>catalytic</note>
    </ligand>
</feature>
<keyword evidence="3" id="KW-1133">Transmembrane helix</keyword>
<dbReference type="InterPro" id="IPR006026">
    <property type="entry name" value="Peptidase_Metallo"/>
</dbReference>
<proteinExistence type="predicted"/>
<accession>A0ABQ8MCA6</accession>
<feature type="binding site" evidence="1">
    <location>
        <position position="180"/>
    </location>
    <ligand>
        <name>Zn(2+)</name>
        <dbReference type="ChEBI" id="CHEBI:29105"/>
        <note>catalytic</note>
    </ligand>
</feature>
<name>A0ABQ8MCA6_LABRO</name>
<keyword evidence="3" id="KW-0812">Transmembrane</keyword>
<evidence type="ECO:0000256" key="2">
    <source>
        <dbReference type="RuleBase" id="RU361183"/>
    </source>
</evidence>
<evidence type="ECO:0000256" key="3">
    <source>
        <dbReference type="SAM" id="Phobius"/>
    </source>
</evidence>
<keyword evidence="6" id="KW-1185">Reference proteome</keyword>
<dbReference type="Pfam" id="PF01400">
    <property type="entry name" value="Astacin"/>
    <property type="match status" value="2"/>
</dbReference>
<feature type="binding site" evidence="1">
    <location>
        <position position="487"/>
    </location>
    <ligand>
        <name>Zn(2+)</name>
        <dbReference type="ChEBI" id="CHEBI:29105"/>
        <note>catalytic</note>
    </ligand>
</feature>
<feature type="binding site" evidence="1">
    <location>
        <position position="477"/>
    </location>
    <ligand>
        <name>Zn(2+)</name>
        <dbReference type="ChEBI" id="CHEBI:29105"/>
        <note>catalytic</note>
    </ligand>
</feature>
<keyword evidence="3" id="KW-0472">Membrane</keyword>
<feature type="active site" evidence="1">
    <location>
        <position position="478"/>
    </location>
</feature>